<keyword evidence="1" id="KW-0812">Transmembrane</keyword>
<evidence type="ECO:0000313" key="3">
    <source>
        <dbReference type="EMBL" id="EFY06443.1"/>
    </source>
</evidence>
<gene>
    <name evidence="3" type="ORF">HMPREF9444_01766</name>
</gene>
<accession>E8LLZ3</accession>
<keyword evidence="4" id="KW-1185">Reference proteome</keyword>
<protein>
    <recommendedName>
        <fullName evidence="2">DUF1468 domain-containing protein</fullName>
    </recommendedName>
</protein>
<dbReference type="RefSeq" id="WP_009143931.1">
    <property type="nucleotide sequence ID" value="NZ_GL831047.1"/>
</dbReference>
<dbReference type="eggNOG" id="ENOG50336Q3">
    <property type="taxonomic scope" value="Bacteria"/>
</dbReference>
<dbReference type="STRING" id="762983.HMPREF9444_01766"/>
<dbReference type="InterPro" id="IPR009936">
    <property type="entry name" value="DUF1468"/>
</dbReference>
<dbReference type="EMBL" id="AEVO01000118">
    <property type="protein sequence ID" value="EFY06443.1"/>
    <property type="molecule type" value="Genomic_DNA"/>
</dbReference>
<dbReference type="Pfam" id="PF07331">
    <property type="entry name" value="TctB"/>
    <property type="match status" value="1"/>
</dbReference>
<keyword evidence="1" id="KW-1133">Transmembrane helix</keyword>
<dbReference type="Proteomes" id="UP000018458">
    <property type="component" value="Unassembled WGS sequence"/>
</dbReference>
<proteinExistence type="predicted"/>
<feature type="transmembrane region" description="Helical" evidence="1">
    <location>
        <begin position="84"/>
        <end position="111"/>
    </location>
</feature>
<dbReference type="AlphaFoldDB" id="E8LLZ3"/>
<evidence type="ECO:0000259" key="2">
    <source>
        <dbReference type="Pfam" id="PF07331"/>
    </source>
</evidence>
<name>E8LLZ3_SUCHY</name>
<feature type="transmembrane region" description="Helical" evidence="1">
    <location>
        <begin position="7"/>
        <end position="29"/>
    </location>
</feature>
<feature type="domain" description="DUF1468" evidence="2">
    <location>
        <begin position="10"/>
        <end position="150"/>
    </location>
</feature>
<dbReference type="HOGENOM" id="CLU_110735_2_1_6"/>
<organism evidence="3 4">
    <name type="scientific">Succinatimonas hippei (strain DSM 22608 / JCM 16073 / KCTC 15190 / YIT 12066)</name>
    <dbReference type="NCBI Taxonomy" id="762983"/>
    <lineage>
        <taxon>Bacteria</taxon>
        <taxon>Pseudomonadati</taxon>
        <taxon>Pseudomonadota</taxon>
        <taxon>Gammaproteobacteria</taxon>
        <taxon>Aeromonadales</taxon>
        <taxon>Succinivibrionaceae</taxon>
        <taxon>Succinatimonas</taxon>
    </lineage>
</organism>
<reference evidence="3 4" key="1">
    <citation type="submission" date="2011-01" db="EMBL/GenBank/DDBJ databases">
        <authorList>
            <person name="Weinstock G."/>
            <person name="Sodergren E."/>
            <person name="Clifton S."/>
            <person name="Fulton L."/>
            <person name="Fulton B."/>
            <person name="Courtney L."/>
            <person name="Fronick C."/>
            <person name="Harrison M."/>
            <person name="Strong C."/>
            <person name="Farmer C."/>
            <person name="Delahaunty K."/>
            <person name="Markovic C."/>
            <person name="Hall O."/>
            <person name="Minx P."/>
            <person name="Tomlinson C."/>
            <person name="Mitreva M."/>
            <person name="Hou S."/>
            <person name="Chen J."/>
            <person name="Wollam A."/>
            <person name="Pepin K.H."/>
            <person name="Johnson M."/>
            <person name="Bhonagiri V."/>
            <person name="Zhang X."/>
            <person name="Suruliraj S."/>
            <person name="Warren W."/>
            <person name="Chinwalla A."/>
            <person name="Mardis E.R."/>
            <person name="Wilson R.K."/>
        </authorList>
    </citation>
    <scope>NUCLEOTIDE SEQUENCE [LARGE SCALE GENOMIC DNA]</scope>
    <source>
        <strain evidence="4">DSM 22608 / JCM 16073 / KCTC 15190 / YIT 12066</strain>
    </source>
</reference>
<sequence length="156" mass="17141">MTTMQVCNYIVAILTFIIGGAIAWTSYGYGIEMTVFGPGPGFWPFILAVGLILVALLIVFDTVKHRENYGKEKIVLAAAENIGVYKMMLLTLGYIILIYLVGFYAATFLFMCAAMKLLGAKRLATMLTASLAFLAIIYVVFGMLLHIAMPVSVFME</sequence>
<keyword evidence="1" id="KW-0472">Membrane</keyword>
<feature type="transmembrane region" description="Helical" evidence="1">
    <location>
        <begin position="41"/>
        <end position="63"/>
    </location>
</feature>
<comment type="caution">
    <text evidence="3">The sequence shown here is derived from an EMBL/GenBank/DDBJ whole genome shotgun (WGS) entry which is preliminary data.</text>
</comment>
<feature type="transmembrane region" description="Helical" evidence="1">
    <location>
        <begin position="131"/>
        <end position="155"/>
    </location>
</feature>
<evidence type="ECO:0000256" key="1">
    <source>
        <dbReference type="SAM" id="Phobius"/>
    </source>
</evidence>
<dbReference type="OrthoDB" id="7062561at2"/>
<evidence type="ECO:0000313" key="4">
    <source>
        <dbReference type="Proteomes" id="UP000018458"/>
    </source>
</evidence>